<dbReference type="EMBL" id="JANQDX010000002">
    <property type="protein sequence ID" value="KAL0927686.1"/>
    <property type="molecule type" value="Genomic_DNA"/>
</dbReference>
<dbReference type="AlphaFoldDB" id="A0ABD0VZZ5"/>
<evidence type="ECO:0000313" key="3">
    <source>
        <dbReference type="Proteomes" id="UP001552299"/>
    </source>
</evidence>
<name>A0ABD0VZZ5_DENTH</name>
<evidence type="ECO:0000313" key="2">
    <source>
        <dbReference type="EMBL" id="KAL0927686.1"/>
    </source>
</evidence>
<feature type="coiled-coil region" evidence="1">
    <location>
        <begin position="125"/>
        <end position="159"/>
    </location>
</feature>
<keyword evidence="1" id="KW-0175">Coiled coil</keyword>
<comment type="caution">
    <text evidence="2">The sequence shown here is derived from an EMBL/GenBank/DDBJ whole genome shotgun (WGS) entry which is preliminary data.</text>
</comment>
<protein>
    <submittedName>
        <fullName evidence="2">Uncharacterized protein</fullName>
    </submittedName>
</protein>
<gene>
    <name evidence="2" type="ORF">M5K25_001884</name>
</gene>
<keyword evidence="3" id="KW-1185">Reference proteome</keyword>
<accession>A0ABD0VZZ5</accession>
<organism evidence="2 3">
    <name type="scientific">Dendrobium thyrsiflorum</name>
    <name type="common">Pinecone-like raceme dendrobium</name>
    <name type="synonym">Orchid</name>
    <dbReference type="NCBI Taxonomy" id="117978"/>
    <lineage>
        <taxon>Eukaryota</taxon>
        <taxon>Viridiplantae</taxon>
        <taxon>Streptophyta</taxon>
        <taxon>Embryophyta</taxon>
        <taxon>Tracheophyta</taxon>
        <taxon>Spermatophyta</taxon>
        <taxon>Magnoliopsida</taxon>
        <taxon>Liliopsida</taxon>
        <taxon>Asparagales</taxon>
        <taxon>Orchidaceae</taxon>
        <taxon>Epidendroideae</taxon>
        <taxon>Malaxideae</taxon>
        <taxon>Dendrobiinae</taxon>
        <taxon>Dendrobium</taxon>
    </lineage>
</organism>
<evidence type="ECO:0000256" key="1">
    <source>
        <dbReference type="SAM" id="Coils"/>
    </source>
</evidence>
<reference evidence="2 3" key="1">
    <citation type="journal article" date="2024" name="Plant Biotechnol. J.">
        <title>Dendrobium thyrsiflorum genome and its molecular insights into genes involved in important horticultural traits.</title>
        <authorList>
            <person name="Chen B."/>
            <person name="Wang J.Y."/>
            <person name="Zheng P.J."/>
            <person name="Li K.L."/>
            <person name="Liang Y.M."/>
            <person name="Chen X.F."/>
            <person name="Zhang C."/>
            <person name="Zhao X."/>
            <person name="He X."/>
            <person name="Zhang G.Q."/>
            <person name="Liu Z.J."/>
            <person name="Xu Q."/>
        </authorList>
    </citation>
    <scope>NUCLEOTIDE SEQUENCE [LARGE SCALE GENOMIC DNA]</scope>
    <source>
        <strain evidence="2">GZMU011</strain>
    </source>
</reference>
<sequence>MSLLIFNTKEDSEVLKLFLFIASRGVLAFHLQQNSAQKIFRSRNRALFLKTTSGSPGGLLSNCLLRPGDEHASMAIVAPCITTFEFALSSSDQALKLHNWVLRISIEIYVNTFMCCHFKACVVAEATTKSKLACLNEKLDVLERRLEVLEVQVSTASANPSVFT</sequence>
<dbReference type="Proteomes" id="UP001552299">
    <property type="component" value="Unassembled WGS sequence"/>
</dbReference>
<proteinExistence type="predicted"/>
<dbReference type="Gene3D" id="1.20.5.110">
    <property type="match status" value="1"/>
</dbReference>